<dbReference type="PANTHER" id="PTHR30068">
    <property type="entry name" value="URONATE ISOMERASE"/>
    <property type="match status" value="1"/>
</dbReference>
<accession>J9BRL2</accession>
<protein>
    <submittedName>
        <fullName evidence="2">Acyltransferase family protein</fullName>
    </submittedName>
</protein>
<dbReference type="GO" id="GO:0016746">
    <property type="term" value="F:acyltransferase activity"/>
    <property type="evidence" value="ECO:0007669"/>
    <property type="project" value="UniProtKB-KW"/>
</dbReference>
<organism evidence="2">
    <name type="scientific">gut metagenome</name>
    <dbReference type="NCBI Taxonomy" id="749906"/>
    <lineage>
        <taxon>unclassified sequences</taxon>
        <taxon>metagenomes</taxon>
        <taxon>organismal metagenomes</taxon>
    </lineage>
</organism>
<dbReference type="AlphaFoldDB" id="J9BRL2"/>
<dbReference type="EMBL" id="AMCI01008968">
    <property type="protein sequence ID" value="EJW90215.1"/>
    <property type="molecule type" value="Genomic_DNA"/>
</dbReference>
<dbReference type="InterPro" id="IPR002123">
    <property type="entry name" value="Plipid/glycerol_acylTrfase"/>
</dbReference>
<dbReference type="GO" id="GO:0019698">
    <property type="term" value="P:D-galacturonate catabolic process"/>
    <property type="evidence" value="ECO:0007669"/>
    <property type="project" value="TreeGrafter"/>
</dbReference>
<keyword evidence="2" id="KW-0808">Transferase</keyword>
<keyword evidence="2" id="KW-0012">Acyltransferase</keyword>
<reference evidence="2" key="1">
    <citation type="journal article" date="2012" name="PLoS ONE">
        <title>Gene sets for utilization of primary and secondary nutrition supplies in the distal gut of endangered iberian lynx.</title>
        <authorList>
            <person name="Alcaide M."/>
            <person name="Messina E."/>
            <person name="Richter M."/>
            <person name="Bargiela R."/>
            <person name="Peplies J."/>
            <person name="Huws S.A."/>
            <person name="Newbold C.J."/>
            <person name="Golyshin P.N."/>
            <person name="Simon M.A."/>
            <person name="Lopez G."/>
            <person name="Yakimov M.M."/>
            <person name="Ferrer M."/>
        </authorList>
    </citation>
    <scope>NUCLEOTIDE SEQUENCE</scope>
</reference>
<dbReference type="Pfam" id="PF01553">
    <property type="entry name" value="Acyltransferase"/>
    <property type="match status" value="1"/>
</dbReference>
<sequence length="396" mass="45647">MHVFSSKHTIAMNVHDFDDIRPYLPEELPAAFDSLMADSEFCVLMQSFFEGIPFEALKAKLYSCKDSLEVQKVLFHQLFNQLLERCSKGVILDVSTLSAEARGGSHTFISNHRDIVLDPALLSVLLIEHGFRTTVEIAIGDNLLIHPWIKTLVRINKSFIVQRSLGMREMLVASKRMSRYMHFAIREKQENIWIAQREGRAKDSNDRTQESVLKMMVLGGEGSPLESLKEMNLVPLSISYEYDPCDFLKAQEFQQKRDNPKFKKTPQDDLTNMQTGIFGYKGRVVYRLGEPVNTWIDELKELSKVEFYKEVASRIDRSIHLGYELFPANYIALDLLEERDVKSTNHYTAEDKATFLNYLSDRLALIQLPNKDEAFLRERILTMYANPLRNHLAARG</sequence>
<feature type="domain" description="Phospholipid/glycerol acyltransferase" evidence="1">
    <location>
        <begin position="107"/>
        <end position="195"/>
    </location>
</feature>
<dbReference type="GO" id="GO:0042840">
    <property type="term" value="P:D-glucuronate catabolic process"/>
    <property type="evidence" value="ECO:0007669"/>
    <property type="project" value="TreeGrafter"/>
</dbReference>
<proteinExistence type="predicted"/>
<evidence type="ECO:0000313" key="2">
    <source>
        <dbReference type="EMBL" id="EJW90215.1"/>
    </source>
</evidence>
<evidence type="ECO:0000259" key="1">
    <source>
        <dbReference type="Pfam" id="PF01553"/>
    </source>
</evidence>
<gene>
    <name evidence="2" type="ORF">EVA_21676</name>
</gene>
<comment type="caution">
    <text evidence="2">The sequence shown here is derived from an EMBL/GenBank/DDBJ whole genome shotgun (WGS) entry which is preliminary data.</text>
</comment>
<name>J9BRL2_9ZZZZ</name>
<dbReference type="PANTHER" id="PTHR30068:SF3">
    <property type="entry name" value="PHOSPHOLIPID_GLYCEROL ACYLTRANSFERASE DOMAIN-CONTAINING PROTEIN"/>
    <property type="match status" value="1"/>
</dbReference>